<accession>A0ABY2UGQ7</accession>
<reference evidence="1 2" key="1">
    <citation type="submission" date="2019-05" db="EMBL/GenBank/DDBJ databases">
        <title>Microbulbifer harenosus sp. nov., an alginate-degrading bacterium isolated from coastal sand.</title>
        <authorList>
            <person name="Huang H."/>
            <person name="Mo K."/>
            <person name="Bao S."/>
        </authorList>
    </citation>
    <scope>NUCLEOTIDE SEQUENCE [LARGE SCALE GENOMIC DNA]</scope>
    <source>
        <strain evidence="1 2">HB161719</strain>
    </source>
</reference>
<comment type="caution">
    <text evidence="1">The sequence shown here is derived from an EMBL/GenBank/DDBJ whole genome shotgun (WGS) entry which is preliminary data.</text>
</comment>
<keyword evidence="2" id="KW-1185">Reference proteome</keyword>
<sequence>MGQLPAAQTSNALQAWGKRDSGRAVFANGSQRQILDNFRQLSTQQSSAGYHAQALIKAVDSLRGAASPVNSMLKPNHPTRRLLVAGGFEIEYELNSYYGDCQTDVEIVDIRLLGKDTTEELRPALWQIKHKGDWLRSEDPQPRLTATETQAGSSAETALKVGINGQCENLRHSLRVVGEHISRGDSKKLEDLKKSGYQLVYVPPENSAWAVGWRTLKSLGDSGSEQQKLAARVVAAHMYEAHQQGLHVQWTSQGEGSWVLIEAMRHLKQQNIDLERRQKIFLSDHTRSQFEADRCRRALKMDISDEKWLSSSEGLPQEIGGRNLGLAPLLSEGNELIHHTPRGERLGKTVKICWELGDYLMKKWGVAGTAAGLAVATGGNAALALAVVKALHKTTPMIVSSLPGARDRYFKSTGDQLQQMINNRNKR</sequence>
<dbReference type="EMBL" id="VANI01000011">
    <property type="protein sequence ID" value="TLM76957.1"/>
    <property type="molecule type" value="Genomic_DNA"/>
</dbReference>
<protein>
    <submittedName>
        <fullName evidence="1">Uncharacterized protein</fullName>
    </submittedName>
</protein>
<proteinExistence type="predicted"/>
<name>A0ABY2UGQ7_9GAMM</name>
<evidence type="ECO:0000313" key="1">
    <source>
        <dbReference type="EMBL" id="TLM76957.1"/>
    </source>
</evidence>
<dbReference type="RefSeq" id="WP_138235865.1">
    <property type="nucleotide sequence ID" value="NZ_CP185860.1"/>
</dbReference>
<gene>
    <name evidence="1" type="ORF">FDY93_11370</name>
</gene>
<evidence type="ECO:0000313" key="2">
    <source>
        <dbReference type="Proteomes" id="UP000306791"/>
    </source>
</evidence>
<dbReference type="Proteomes" id="UP000306791">
    <property type="component" value="Unassembled WGS sequence"/>
</dbReference>
<organism evidence="1 2">
    <name type="scientific">Microbulbifer harenosus</name>
    <dbReference type="NCBI Taxonomy" id="2576840"/>
    <lineage>
        <taxon>Bacteria</taxon>
        <taxon>Pseudomonadati</taxon>
        <taxon>Pseudomonadota</taxon>
        <taxon>Gammaproteobacteria</taxon>
        <taxon>Cellvibrionales</taxon>
        <taxon>Microbulbiferaceae</taxon>
        <taxon>Microbulbifer</taxon>
    </lineage>
</organism>